<keyword evidence="3 5" id="KW-1133">Transmembrane helix</keyword>
<feature type="transmembrane region" description="Helical" evidence="5">
    <location>
        <begin position="191"/>
        <end position="209"/>
    </location>
</feature>
<feature type="transmembrane region" description="Helical" evidence="5">
    <location>
        <begin position="61"/>
        <end position="80"/>
    </location>
</feature>
<feature type="transmembrane region" description="Helical" evidence="5">
    <location>
        <begin position="373"/>
        <end position="388"/>
    </location>
</feature>
<feature type="transmembrane region" description="Helical" evidence="5">
    <location>
        <begin position="168"/>
        <end position="185"/>
    </location>
</feature>
<reference evidence="7 8" key="1">
    <citation type="submission" date="2024-01" db="EMBL/GenBank/DDBJ databases">
        <title>Active colonisers of the gastrointestinal tract of Atlantic salmon farmed in a warm water region.</title>
        <authorList>
            <person name="Bowman J.P."/>
        </authorList>
    </citation>
    <scope>NUCLEOTIDE SEQUENCE [LARGE SCALE GENOMIC DNA]</scope>
    <source>
        <strain evidence="7 8">S3MW1</strain>
    </source>
</reference>
<comment type="caution">
    <text evidence="7">The sequence shown here is derived from an EMBL/GenBank/DDBJ whole genome shotgun (WGS) entry which is preliminary data.</text>
</comment>
<keyword evidence="4 5" id="KW-0472">Membrane</keyword>
<evidence type="ECO:0000259" key="6">
    <source>
        <dbReference type="Pfam" id="PF04932"/>
    </source>
</evidence>
<dbReference type="Proteomes" id="UP001306119">
    <property type="component" value="Unassembled WGS sequence"/>
</dbReference>
<keyword evidence="2 5" id="KW-0812">Transmembrane</keyword>
<organism evidence="7 8">
    <name type="scientific">Photobacterium toruni</name>
    <dbReference type="NCBI Taxonomy" id="1935446"/>
    <lineage>
        <taxon>Bacteria</taxon>
        <taxon>Pseudomonadati</taxon>
        <taxon>Pseudomonadota</taxon>
        <taxon>Gammaproteobacteria</taxon>
        <taxon>Vibrionales</taxon>
        <taxon>Vibrionaceae</taxon>
        <taxon>Photobacterium</taxon>
    </lineage>
</organism>
<accession>A0ABU6LAA5</accession>
<name>A0ABU6LAA5_9GAMM</name>
<feature type="transmembrane region" description="Helical" evidence="5">
    <location>
        <begin position="317"/>
        <end position="337"/>
    </location>
</feature>
<evidence type="ECO:0000256" key="5">
    <source>
        <dbReference type="SAM" id="Phobius"/>
    </source>
</evidence>
<feature type="transmembrane region" description="Helical" evidence="5">
    <location>
        <begin position="142"/>
        <end position="161"/>
    </location>
</feature>
<feature type="transmembrane region" description="Helical" evidence="5">
    <location>
        <begin position="31"/>
        <end position="49"/>
    </location>
</feature>
<evidence type="ECO:0000313" key="7">
    <source>
        <dbReference type="EMBL" id="MEC6832569.1"/>
    </source>
</evidence>
<evidence type="ECO:0000256" key="2">
    <source>
        <dbReference type="ARBA" id="ARBA00022692"/>
    </source>
</evidence>
<dbReference type="PANTHER" id="PTHR37422:SF17">
    <property type="entry name" value="O-ANTIGEN LIGASE"/>
    <property type="match status" value="1"/>
</dbReference>
<comment type="subcellular location">
    <subcellularLocation>
        <location evidence="1">Membrane</location>
        <topology evidence="1">Multi-pass membrane protein</topology>
    </subcellularLocation>
</comment>
<protein>
    <submittedName>
        <fullName evidence="7">O-antigen ligase family protein</fullName>
    </submittedName>
</protein>
<dbReference type="RefSeq" id="WP_327775059.1">
    <property type="nucleotide sequence ID" value="NZ_JAYXUG010000009.1"/>
</dbReference>
<proteinExistence type="predicted"/>
<dbReference type="InterPro" id="IPR007016">
    <property type="entry name" value="O-antigen_ligase-rel_domated"/>
</dbReference>
<sequence>MFKKYLINGLILLPFIWLSTGIYLSKDSDKTMVIMILVSIVTSLMTFGIKEIKKNIINNRFIWLLLIIFSYLLFSYFYHGVSSREIRALIASLLLLITFPHQLLNKKTLLTLTVIGSITGLIFVIYFSIILKLSRGDWPLNAIPFSTITAVYLIFSIVFLLHCNNLKTQIIISLIVLINISSLILSETRGTLLAGFIAIIFILLKTSIFKKINLKIIITSIIILSGIFLVLKHPIEQRIEQTAVEYHKIEAGNLTSSIGLRLQLWDSAPMLIKNNILLGVGNNIKNEIDNLYKKSKISQSLYNLQPAHLHNQYLDKMVKNGVLGLVLFISLLLFPIVTSKETNTLYKQLSLGVVITFSISSLTDVPFNHGQTLFTYLLFIGVFNMFILKNKG</sequence>
<evidence type="ECO:0000256" key="3">
    <source>
        <dbReference type="ARBA" id="ARBA00022989"/>
    </source>
</evidence>
<dbReference type="InterPro" id="IPR051533">
    <property type="entry name" value="WaaL-like"/>
</dbReference>
<evidence type="ECO:0000256" key="1">
    <source>
        <dbReference type="ARBA" id="ARBA00004141"/>
    </source>
</evidence>
<keyword evidence="8" id="KW-1185">Reference proteome</keyword>
<feature type="transmembrane region" description="Helical" evidence="5">
    <location>
        <begin position="5"/>
        <end position="25"/>
    </location>
</feature>
<gene>
    <name evidence="7" type="ORF">VXS06_12445</name>
</gene>
<dbReference type="Pfam" id="PF04932">
    <property type="entry name" value="Wzy_C"/>
    <property type="match status" value="1"/>
</dbReference>
<dbReference type="GO" id="GO:0016874">
    <property type="term" value="F:ligase activity"/>
    <property type="evidence" value="ECO:0007669"/>
    <property type="project" value="UniProtKB-KW"/>
</dbReference>
<feature type="transmembrane region" description="Helical" evidence="5">
    <location>
        <begin position="109"/>
        <end position="130"/>
    </location>
</feature>
<evidence type="ECO:0000256" key="4">
    <source>
        <dbReference type="ARBA" id="ARBA00023136"/>
    </source>
</evidence>
<feature type="transmembrane region" description="Helical" evidence="5">
    <location>
        <begin position="216"/>
        <end position="235"/>
    </location>
</feature>
<feature type="domain" description="O-antigen ligase-related" evidence="6">
    <location>
        <begin position="175"/>
        <end position="329"/>
    </location>
</feature>
<keyword evidence="7" id="KW-0436">Ligase</keyword>
<evidence type="ECO:0000313" key="8">
    <source>
        <dbReference type="Proteomes" id="UP001306119"/>
    </source>
</evidence>
<dbReference type="EMBL" id="JAYXUG010000009">
    <property type="protein sequence ID" value="MEC6832569.1"/>
    <property type="molecule type" value="Genomic_DNA"/>
</dbReference>
<dbReference type="PANTHER" id="PTHR37422">
    <property type="entry name" value="TEICHURONIC ACID BIOSYNTHESIS PROTEIN TUAE"/>
    <property type="match status" value="1"/>
</dbReference>